<evidence type="ECO:0000313" key="1">
    <source>
        <dbReference type="EMBL" id="KAJ6951916.1"/>
    </source>
</evidence>
<gene>
    <name evidence="1" type="ORF">NC653_041163</name>
</gene>
<dbReference type="AlphaFoldDB" id="A0AAD6L7T0"/>
<dbReference type="EMBL" id="JAQIZT010000019">
    <property type="protein sequence ID" value="KAJ6951916.1"/>
    <property type="molecule type" value="Genomic_DNA"/>
</dbReference>
<dbReference type="Proteomes" id="UP001164929">
    <property type="component" value="Chromosome 19"/>
</dbReference>
<sequence>MCFKTKSVFFPYRAIFNQIHHIRMSFHGYKHEKHNSVSYIHASNIY</sequence>
<organism evidence="1 2">
    <name type="scientific">Populus alba x Populus x berolinensis</name>
    <dbReference type="NCBI Taxonomy" id="444605"/>
    <lineage>
        <taxon>Eukaryota</taxon>
        <taxon>Viridiplantae</taxon>
        <taxon>Streptophyta</taxon>
        <taxon>Embryophyta</taxon>
        <taxon>Tracheophyta</taxon>
        <taxon>Spermatophyta</taxon>
        <taxon>Magnoliopsida</taxon>
        <taxon>eudicotyledons</taxon>
        <taxon>Gunneridae</taxon>
        <taxon>Pentapetalae</taxon>
        <taxon>rosids</taxon>
        <taxon>fabids</taxon>
        <taxon>Malpighiales</taxon>
        <taxon>Salicaceae</taxon>
        <taxon>Saliceae</taxon>
        <taxon>Populus</taxon>
    </lineage>
</organism>
<evidence type="ECO:0000313" key="2">
    <source>
        <dbReference type="Proteomes" id="UP001164929"/>
    </source>
</evidence>
<keyword evidence="2" id="KW-1185">Reference proteome</keyword>
<proteinExistence type="predicted"/>
<accession>A0AAD6L7T0</accession>
<reference evidence="1" key="1">
    <citation type="journal article" date="2023" name="Mol. Ecol. Resour.">
        <title>Chromosome-level genome assembly of a triploid poplar Populus alba 'Berolinensis'.</title>
        <authorList>
            <person name="Chen S."/>
            <person name="Yu Y."/>
            <person name="Wang X."/>
            <person name="Wang S."/>
            <person name="Zhang T."/>
            <person name="Zhou Y."/>
            <person name="He R."/>
            <person name="Meng N."/>
            <person name="Wang Y."/>
            <person name="Liu W."/>
            <person name="Liu Z."/>
            <person name="Liu J."/>
            <person name="Guo Q."/>
            <person name="Huang H."/>
            <person name="Sederoff R.R."/>
            <person name="Wang G."/>
            <person name="Qu G."/>
            <person name="Chen S."/>
        </authorList>
    </citation>
    <scope>NUCLEOTIDE SEQUENCE</scope>
    <source>
        <strain evidence="1">SC-2020</strain>
    </source>
</reference>
<name>A0AAD6L7T0_9ROSI</name>
<comment type="caution">
    <text evidence="1">The sequence shown here is derived from an EMBL/GenBank/DDBJ whole genome shotgun (WGS) entry which is preliminary data.</text>
</comment>
<protein>
    <submittedName>
        <fullName evidence="1">Uncharacterized protein</fullName>
    </submittedName>
</protein>